<dbReference type="AlphaFoldDB" id="A0A1I7UPL2"/>
<feature type="domain" description="NTF2-like" evidence="1">
    <location>
        <begin position="122"/>
        <end position="228"/>
    </location>
</feature>
<organism evidence="2 3">
    <name type="scientific">Caenorhabditis tropicalis</name>
    <dbReference type="NCBI Taxonomy" id="1561998"/>
    <lineage>
        <taxon>Eukaryota</taxon>
        <taxon>Metazoa</taxon>
        <taxon>Ecdysozoa</taxon>
        <taxon>Nematoda</taxon>
        <taxon>Chromadorea</taxon>
        <taxon>Rhabditida</taxon>
        <taxon>Rhabditina</taxon>
        <taxon>Rhabditomorpha</taxon>
        <taxon>Rhabditoidea</taxon>
        <taxon>Rhabditidae</taxon>
        <taxon>Peloderinae</taxon>
        <taxon>Caenorhabditis</taxon>
    </lineage>
</organism>
<keyword evidence="2" id="KW-1185">Reference proteome</keyword>
<sequence length="230" mass="26620">MAEEIVDKITKTIQTKDPNIISGIFREDFTFYSCIGPLNEKQFIEYLTQIPSKPDFKIIVDFTDRIRDSDIRVYLSTTGLALNAHLMPDFTLTPYDFNYKTYVISRGVIRTCLEHTRKTINVARKFLDKMTNAIKSKDEGAISELFAPDFTFKSCEIELHKEKFVSVLKQLPAYASSFSYYLFASYDHEGFNMFTASMIRFNQSEVIVTFHLNKKDQNLKRMLVVSCPTS</sequence>
<feature type="domain" description="NTF2-like" evidence="1">
    <location>
        <begin position="1"/>
        <end position="112"/>
    </location>
</feature>
<dbReference type="PANTHER" id="PTHR33940:SF1">
    <property type="entry name" value="APOLIPOPHORIN-RELATED"/>
    <property type="match status" value="1"/>
</dbReference>
<dbReference type="InterPro" id="IPR058721">
    <property type="entry name" value="NTF2_3"/>
</dbReference>
<evidence type="ECO:0000259" key="1">
    <source>
        <dbReference type="Pfam" id="PF26530"/>
    </source>
</evidence>
<protein>
    <submittedName>
        <fullName evidence="3">Nuclear transport factor 2 family protein</fullName>
    </submittedName>
</protein>
<name>A0A1I7UPL2_9PELO</name>
<dbReference type="eggNOG" id="KOG4297">
    <property type="taxonomic scope" value="Eukaryota"/>
</dbReference>
<evidence type="ECO:0000313" key="2">
    <source>
        <dbReference type="Proteomes" id="UP000095282"/>
    </source>
</evidence>
<evidence type="ECO:0000313" key="3">
    <source>
        <dbReference type="WBParaSite" id="Csp11.Scaffold630.g18070.t1"/>
    </source>
</evidence>
<accession>A0A1I7UPL2</accession>
<reference evidence="3" key="1">
    <citation type="submission" date="2016-11" db="UniProtKB">
        <authorList>
            <consortium name="WormBaseParasite"/>
        </authorList>
    </citation>
    <scope>IDENTIFICATION</scope>
</reference>
<dbReference type="Proteomes" id="UP000095282">
    <property type="component" value="Unplaced"/>
</dbReference>
<dbReference type="STRING" id="1561998.A0A1I7UPL2"/>
<proteinExistence type="predicted"/>
<dbReference type="Pfam" id="PF26530">
    <property type="entry name" value="NTF2_3"/>
    <property type="match status" value="2"/>
</dbReference>
<dbReference type="WBParaSite" id="Csp11.Scaffold630.g18070.t1">
    <property type="protein sequence ID" value="Csp11.Scaffold630.g18070.t1"/>
    <property type="gene ID" value="Csp11.Scaffold630.g18070"/>
</dbReference>
<dbReference type="PANTHER" id="PTHR33940">
    <property type="entry name" value="PROTEIN CBG13625"/>
    <property type="match status" value="1"/>
</dbReference>